<evidence type="ECO:0000313" key="2">
    <source>
        <dbReference type="EMBL" id="EGC45063.1"/>
    </source>
</evidence>
<dbReference type="HOGENOM" id="CLU_2830628_0_0_1"/>
<proteinExistence type="predicted"/>
<gene>
    <name evidence="2" type="ORF">HCEG_04278</name>
</gene>
<evidence type="ECO:0000313" key="3">
    <source>
        <dbReference type="Proteomes" id="UP000008142"/>
    </source>
</evidence>
<organism evidence="3">
    <name type="scientific">Ajellomyces capsulatus (strain H88)</name>
    <name type="common">Darling's disease fungus</name>
    <name type="synonym">Histoplasma capsulatum</name>
    <dbReference type="NCBI Taxonomy" id="544711"/>
    <lineage>
        <taxon>Eukaryota</taxon>
        <taxon>Fungi</taxon>
        <taxon>Dikarya</taxon>
        <taxon>Ascomycota</taxon>
        <taxon>Pezizomycotina</taxon>
        <taxon>Eurotiomycetes</taxon>
        <taxon>Eurotiomycetidae</taxon>
        <taxon>Onygenales</taxon>
        <taxon>Ajellomycetaceae</taxon>
        <taxon>Histoplasma</taxon>
    </lineage>
</organism>
<accession>F0UG68</accession>
<dbReference type="Proteomes" id="UP000008142">
    <property type="component" value="Unassembled WGS sequence"/>
</dbReference>
<feature type="region of interest" description="Disordered" evidence="1">
    <location>
        <begin position="1"/>
        <end position="66"/>
    </location>
</feature>
<sequence>MGEFLERATFWGGGGGPFPPPPLSQGSKGDKGVIAEAGAWEVNNNLQEAKKKKETDQNQDSAKRKA</sequence>
<feature type="compositionally biased region" description="Basic and acidic residues" evidence="1">
    <location>
        <begin position="48"/>
        <end position="66"/>
    </location>
</feature>
<reference evidence="3" key="1">
    <citation type="submission" date="2008-07" db="EMBL/GenBank/DDBJ databases">
        <title>Annotation of Ajellomyces capsulatus strain H88.</title>
        <authorList>
            <person name="Champion M."/>
            <person name="Cuomo C."/>
            <person name="Ma L.-J."/>
            <person name="Henn M.R."/>
            <person name="Sil A."/>
            <person name="Goldman B."/>
            <person name="Young S.K."/>
            <person name="Kodira C.D."/>
            <person name="Zeng Q."/>
            <person name="Koehrsen M."/>
            <person name="Alvarado L."/>
            <person name="Berlin A."/>
            <person name="Borenstein D."/>
            <person name="Chen Z."/>
            <person name="Engels R."/>
            <person name="Freedman E."/>
            <person name="Gellesch M."/>
            <person name="Goldberg J."/>
            <person name="Griggs A."/>
            <person name="Gujja S."/>
            <person name="Heiman D."/>
            <person name="Hepburn T."/>
            <person name="Howarth C."/>
            <person name="Jen D."/>
            <person name="Larson L."/>
            <person name="Lewis B."/>
            <person name="Mehta T."/>
            <person name="Park D."/>
            <person name="Pearson M."/>
            <person name="Roberts A."/>
            <person name="Saif S."/>
            <person name="Shea T."/>
            <person name="Shenoy N."/>
            <person name="Sisk P."/>
            <person name="Stolte C."/>
            <person name="Sykes S."/>
            <person name="Walk T."/>
            <person name="White J."/>
            <person name="Yandava C."/>
            <person name="Klein B."/>
            <person name="McEwen J.G."/>
            <person name="Puccia R."/>
            <person name="Goldman G.H."/>
            <person name="Felipe M.S."/>
            <person name="Nino-Vega G."/>
            <person name="San-Blas G."/>
            <person name="Taylor J."/>
            <person name="Mendoza L."/>
            <person name="Galagan J."/>
            <person name="Nusbaum C."/>
            <person name="Birren B."/>
        </authorList>
    </citation>
    <scope>NUCLEOTIDE SEQUENCE [LARGE SCALE GENOMIC DNA]</scope>
    <source>
        <strain evidence="3">H88</strain>
    </source>
</reference>
<dbReference type="EMBL" id="DS990638">
    <property type="protein sequence ID" value="EGC45063.1"/>
    <property type="molecule type" value="Genomic_DNA"/>
</dbReference>
<protein>
    <submittedName>
        <fullName evidence="2">Predicted protein</fullName>
    </submittedName>
</protein>
<dbReference type="AlphaFoldDB" id="F0UG68"/>
<name>F0UG68_AJEC8</name>
<evidence type="ECO:0000256" key="1">
    <source>
        <dbReference type="SAM" id="MobiDB-lite"/>
    </source>
</evidence>